<dbReference type="GO" id="GO:0005829">
    <property type="term" value="C:cytosol"/>
    <property type="evidence" value="ECO:0007669"/>
    <property type="project" value="TreeGrafter"/>
</dbReference>
<dbReference type="InterPro" id="IPR048327">
    <property type="entry name" value="Dyp_perox_N"/>
</dbReference>
<dbReference type="PROSITE" id="PS51318">
    <property type="entry name" value="TAT"/>
    <property type="match status" value="1"/>
</dbReference>
<feature type="region of interest" description="Disordered" evidence="9">
    <location>
        <begin position="1"/>
        <end position="25"/>
    </location>
</feature>
<dbReference type="GO" id="GO:0046872">
    <property type="term" value="F:metal ion binding"/>
    <property type="evidence" value="ECO:0007669"/>
    <property type="project" value="UniProtKB-KW"/>
</dbReference>
<evidence type="ECO:0000256" key="7">
    <source>
        <dbReference type="ARBA" id="ARBA00023004"/>
    </source>
</evidence>
<evidence type="ECO:0000313" key="14">
    <source>
        <dbReference type="Proteomes" id="UP000577956"/>
    </source>
</evidence>
<dbReference type="Proteomes" id="UP000577956">
    <property type="component" value="Unassembled WGS sequence"/>
</dbReference>
<dbReference type="InterPro" id="IPR048328">
    <property type="entry name" value="Dyp_perox_C"/>
</dbReference>
<evidence type="ECO:0000256" key="2">
    <source>
        <dbReference type="ARBA" id="ARBA00022559"/>
    </source>
</evidence>
<sequence length="421" mass="44081">MTTAGAGAPGAASDDARPGSGPSRRSLLRLGAAAAGGAAAALAGRGAWDAAAAAPAPAPVAADAAGRVTVPFRGARQAGVATPQPAFVALVALDLVAGADRDAVTRLMRIWTDDVERLMAGRPGLADTEPELAQVPAALTVTVAWGPGVFTAAGIEDRRPSWLAPLPAFAVDRLEDRWCGGDLLLQVCADDQVTVAHAVRVLTKEARTFAGVRWVQRGFRNSPGTVAPGTTARNLMGQVDGTRNVDPDVEPHLVWQVDDAGPWVRDGSSVVVRRIAMDLDTWDELDRVGRENAVGRRLADGAPLTGAHEHDEPDLDARDALGFTVISDAAHIRRARTDDPTHRFLRRGYSYDDTPAAGALSDSGLLFVAFQADPVAQLVPVQERLAEADLMNLWTTPVGSAVFAVLPGAREGEVLGQALLV</sequence>
<dbReference type="NCBIfam" id="TIGR01413">
    <property type="entry name" value="Dyp_perox_fam"/>
    <property type="match status" value="1"/>
</dbReference>
<dbReference type="Pfam" id="PF04261">
    <property type="entry name" value="Dyp_perox_N"/>
    <property type="match status" value="1"/>
</dbReference>
<dbReference type="GO" id="GO:0004601">
    <property type="term" value="F:peroxidase activity"/>
    <property type="evidence" value="ECO:0007669"/>
    <property type="project" value="UniProtKB-KW"/>
</dbReference>
<evidence type="ECO:0000259" key="11">
    <source>
        <dbReference type="Pfam" id="PF20628"/>
    </source>
</evidence>
<organism evidence="13 14">
    <name type="scientific">Cellulomonas oligotrophica</name>
    <dbReference type="NCBI Taxonomy" id="931536"/>
    <lineage>
        <taxon>Bacteria</taxon>
        <taxon>Bacillati</taxon>
        <taxon>Actinomycetota</taxon>
        <taxon>Actinomycetes</taxon>
        <taxon>Micrococcales</taxon>
        <taxon>Cellulomonadaceae</taxon>
        <taxon>Cellulomonas</taxon>
    </lineage>
</organism>
<dbReference type="EC" id="1.11.1.19" evidence="13"/>
<evidence type="ECO:0000256" key="1">
    <source>
        <dbReference type="ARBA" id="ARBA00001970"/>
    </source>
</evidence>
<keyword evidence="2 13" id="KW-0575">Peroxidase</keyword>
<reference evidence="12 15" key="2">
    <citation type="submission" date="2021-01" db="EMBL/GenBank/DDBJ databases">
        <title>Whole genome shotgun sequence of Cellulomonas oligotrophica NBRC 109435.</title>
        <authorList>
            <person name="Komaki H."/>
            <person name="Tamura T."/>
        </authorList>
    </citation>
    <scope>NUCLEOTIDE SEQUENCE [LARGE SCALE GENOMIC DNA]</scope>
    <source>
        <strain evidence="12 15">NBRC 109435</strain>
    </source>
</reference>
<name>A0A7Y9FFK2_9CELL</name>
<feature type="domain" description="Dyp-type peroxidase N-terminal" evidence="10">
    <location>
        <begin position="77"/>
        <end position="220"/>
    </location>
</feature>
<comment type="caution">
    <text evidence="13">The sequence shown here is derived from an EMBL/GenBank/DDBJ whole genome shotgun (WGS) entry which is preliminary data.</text>
</comment>
<dbReference type="GO" id="GO:0020037">
    <property type="term" value="F:heme binding"/>
    <property type="evidence" value="ECO:0007669"/>
    <property type="project" value="InterPro"/>
</dbReference>
<evidence type="ECO:0000256" key="5">
    <source>
        <dbReference type="ARBA" id="ARBA00022729"/>
    </source>
</evidence>
<protein>
    <submittedName>
        <fullName evidence="12 13">Peroxidase</fullName>
        <ecNumber evidence="13">1.11.1.19</ecNumber>
    </submittedName>
</protein>
<dbReference type="PROSITE" id="PS51404">
    <property type="entry name" value="DYP_PEROXIDASE"/>
    <property type="match status" value="1"/>
</dbReference>
<dbReference type="PANTHER" id="PTHR30521:SF4">
    <property type="entry name" value="DEFERROCHELATASE"/>
    <property type="match status" value="1"/>
</dbReference>
<reference evidence="13 14" key="1">
    <citation type="submission" date="2020-07" db="EMBL/GenBank/DDBJ databases">
        <title>Sequencing the genomes of 1000 actinobacteria strains.</title>
        <authorList>
            <person name="Klenk H.-P."/>
        </authorList>
    </citation>
    <scope>NUCLEOTIDE SEQUENCE [LARGE SCALE GENOMIC DNA]</scope>
    <source>
        <strain evidence="13 14">DSM 24482</strain>
    </source>
</reference>
<comment type="cofactor">
    <cofactor evidence="1">
        <name>heme b</name>
        <dbReference type="ChEBI" id="CHEBI:60344"/>
    </cofactor>
</comment>
<evidence type="ECO:0000256" key="8">
    <source>
        <dbReference type="ARBA" id="ARBA00025737"/>
    </source>
</evidence>
<proteinExistence type="inferred from homology"/>
<keyword evidence="3" id="KW-0349">Heme</keyword>
<dbReference type="PANTHER" id="PTHR30521">
    <property type="entry name" value="DEFERROCHELATASE/PEROXIDASE"/>
    <property type="match status" value="1"/>
</dbReference>
<dbReference type="InterPro" id="IPR006311">
    <property type="entry name" value="TAT_signal"/>
</dbReference>
<keyword evidence="5" id="KW-0732">Signal</keyword>
<evidence type="ECO:0000256" key="6">
    <source>
        <dbReference type="ARBA" id="ARBA00023002"/>
    </source>
</evidence>
<dbReference type="RefSeq" id="WP_140457974.1">
    <property type="nucleotide sequence ID" value="NZ_BONN01000004.1"/>
</dbReference>
<dbReference type="InterPro" id="IPR006314">
    <property type="entry name" value="Dyp_peroxidase"/>
</dbReference>
<evidence type="ECO:0000259" key="10">
    <source>
        <dbReference type="Pfam" id="PF04261"/>
    </source>
</evidence>
<comment type="similarity">
    <text evidence="8">Belongs to the DyP-type peroxidase family.</text>
</comment>
<dbReference type="AlphaFoldDB" id="A0A7Y9FFK2"/>
<evidence type="ECO:0000313" key="12">
    <source>
        <dbReference type="EMBL" id="GIG32785.1"/>
    </source>
</evidence>
<evidence type="ECO:0000256" key="3">
    <source>
        <dbReference type="ARBA" id="ARBA00022617"/>
    </source>
</evidence>
<feature type="domain" description="Dyp-type peroxidase C-terminal" evidence="11">
    <location>
        <begin position="231"/>
        <end position="409"/>
    </location>
</feature>
<dbReference type="EMBL" id="JACCBK010000001">
    <property type="protein sequence ID" value="NYD86324.1"/>
    <property type="molecule type" value="Genomic_DNA"/>
</dbReference>
<keyword evidence="7" id="KW-0408">Iron</keyword>
<accession>A0A7Y9FFK2</accession>
<gene>
    <name evidence="13" type="ORF">BKA21_001873</name>
    <name evidence="12" type="ORF">Col01nite_19440</name>
</gene>
<evidence type="ECO:0000256" key="9">
    <source>
        <dbReference type="SAM" id="MobiDB-lite"/>
    </source>
</evidence>
<dbReference type="Proteomes" id="UP000618382">
    <property type="component" value="Unassembled WGS sequence"/>
</dbReference>
<dbReference type="InterPro" id="IPR011008">
    <property type="entry name" value="Dimeric_a/b-barrel"/>
</dbReference>
<dbReference type="SUPFAM" id="SSF54909">
    <property type="entry name" value="Dimeric alpha+beta barrel"/>
    <property type="match status" value="1"/>
</dbReference>
<keyword evidence="15" id="KW-1185">Reference proteome</keyword>
<evidence type="ECO:0000256" key="4">
    <source>
        <dbReference type="ARBA" id="ARBA00022723"/>
    </source>
</evidence>
<keyword evidence="4" id="KW-0479">Metal-binding</keyword>
<dbReference type="Pfam" id="PF20628">
    <property type="entry name" value="Dyp_perox_C"/>
    <property type="match status" value="1"/>
</dbReference>
<evidence type="ECO:0000313" key="15">
    <source>
        <dbReference type="Proteomes" id="UP000618382"/>
    </source>
</evidence>
<dbReference type="EMBL" id="BONN01000004">
    <property type="protein sequence ID" value="GIG32785.1"/>
    <property type="molecule type" value="Genomic_DNA"/>
</dbReference>
<keyword evidence="6 13" id="KW-0560">Oxidoreductase</keyword>
<evidence type="ECO:0000313" key="13">
    <source>
        <dbReference type="EMBL" id="NYD86324.1"/>
    </source>
</evidence>